<keyword evidence="1" id="KW-0472">Membrane</keyword>
<evidence type="ECO:0000256" key="1">
    <source>
        <dbReference type="SAM" id="Phobius"/>
    </source>
</evidence>
<dbReference type="Pfam" id="PF07332">
    <property type="entry name" value="Phage_holin_3_6"/>
    <property type="match status" value="1"/>
</dbReference>
<dbReference type="RefSeq" id="WP_131183146.1">
    <property type="nucleotide sequence ID" value="NZ_QJUO01000002.1"/>
</dbReference>
<feature type="transmembrane region" description="Helical" evidence="1">
    <location>
        <begin position="79"/>
        <end position="101"/>
    </location>
</feature>
<evidence type="ECO:0000313" key="2">
    <source>
        <dbReference type="EMBL" id="TBV00052.1"/>
    </source>
</evidence>
<keyword evidence="3" id="KW-1185">Reference proteome</keyword>
<keyword evidence="1" id="KW-1133">Transmembrane helix</keyword>
<proteinExistence type="predicted"/>
<keyword evidence="1" id="KW-0812">Transmembrane</keyword>
<gene>
    <name evidence="2" type="ORF">DNJ96_01860</name>
</gene>
<organism evidence="2 3">
    <name type="scientific">Stutzerimonas kirkiae</name>
    <dbReference type="NCBI Taxonomy" id="2211392"/>
    <lineage>
        <taxon>Bacteria</taxon>
        <taxon>Pseudomonadati</taxon>
        <taxon>Pseudomonadota</taxon>
        <taxon>Gammaproteobacteria</taxon>
        <taxon>Pseudomonadales</taxon>
        <taxon>Pseudomonadaceae</taxon>
        <taxon>Stutzerimonas</taxon>
    </lineage>
</organism>
<feature type="transmembrane region" description="Helical" evidence="1">
    <location>
        <begin position="47"/>
        <end position="73"/>
    </location>
</feature>
<accession>A0A4Q9RFQ5</accession>
<protein>
    <recommendedName>
        <fullName evidence="4">Phage holin family protein</fullName>
    </recommendedName>
</protein>
<dbReference type="AlphaFoldDB" id="A0A4Q9RFQ5"/>
<name>A0A4Q9RFQ5_9GAMM</name>
<dbReference type="EMBL" id="QJUP01000001">
    <property type="protein sequence ID" value="TBV00052.1"/>
    <property type="molecule type" value="Genomic_DNA"/>
</dbReference>
<dbReference type="Proteomes" id="UP000292639">
    <property type="component" value="Unassembled WGS sequence"/>
</dbReference>
<comment type="caution">
    <text evidence="2">The sequence shown here is derived from an EMBL/GenBank/DDBJ whole genome shotgun (WGS) entry which is preliminary data.</text>
</comment>
<evidence type="ECO:0000313" key="3">
    <source>
        <dbReference type="Proteomes" id="UP000292639"/>
    </source>
</evidence>
<evidence type="ECO:0008006" key="4">
    <source>
        <dbReference type="Google" id="ProtNLM"/>
    </source>
</evidence>
<reference evidence="2 3" key="1">
    <citation type="submission" date="2018-06" db="EMBL/GenBank/DDBJ databases">
        <title>Three novel Pseudomonas species isolated from symptomatic oak.</title>
        <authorList>
            <person name="Bueno-Gonzalez V."/>
            <person name="Brady C."/>
        </authorList>
    </citation>
    <scope>NUCLEOTIDE SEQUENCE [LARGE SCALE GENOMIC DNA]</scope>
    <source>
        <strain evidence="2 3">P17C</strain>
    </source>
</reference>
<dbReference type="InterPro" id="IPR009937">
    <property type="entry name" value="Phage_holin_3_6"/>
</dbReference>
<sequence>MDARQPGDDPQGPSLKKLGGALAGLLQGHLELLGLEFQEEKARTFRLFLLAGISLILGLLILVGLSAAVVIVFWDEHRIAAILGLCAAYAIGLLICILNAVRLVKAGATPFEATLQELARDRERLLP</sequence>